<protein>
    <submittedName>
        <fullName evidence="1">Uncharacterized protein</fullName>
    </submittedName>
</protein>
<dbReference type="EMBL" id="NIZW01000039">
    <property type="protein sequence ID" value="PHQ31790.1"/>
    <property type="molecule type" value="Genomic_DNA"/>
</dbReference>
<dbReference type="AlphaFoldDB" id="A0A2G1VYV5"/>
<accession>A0A2G1VYV5</accession>
<keyword evidence="2" id="KW-1185">Reference proteome</keyword>
<dbReference type="GeneID" id="90611941"/>
<name>A0A2G1VYV5_9BACT</name>
<comment type="caution">
    <text evidence="1">The sequence shown here is derived from an EMBL/GenBank/DDBJ whole genome shotgun (WGS) entry which is preliminary data.</text>
</comment>
<dbReference type="Proteomes" id="UP000225740">
    <property type="component" value="Unassembled WGS sequence"/>
</dbReference>
<organism evidence="1 2">
    <name type="scientific">Rhodopirellula bahusiensis</name>
    <dbReference type="NCBI Taxonomy" id="2014065"/>
    <lineage>
        <taxon>Bacteria</taxon>
        <taxon>Pseudomonadati</taxon>
        <taxon>Planctomycetota</taxon>
        <taxon>Planctomycetia</taxon>
        <taxon>Pirellulales</taxon>
        <taxon>Pirellulaceae</taxon>
        <taxon>Rhodopirellula</taxon>
    </lineage>
</organism>
<evidence type="ECO:0000313" key="2">
    <source>
        <dbReference type="Proteomes" id="UP000225740"/>
    </source>
</evidence>
<reference evidence="1 2" key="1">
    <citation type="submission" date="2017-06" db="EMBL/GenBank/DDBJ databases">
        <title>Description of Rhodopirellula bahusiensis sp. nov.</title>
        <authorList>
            <person name="Kizina J."/>
            <person name="Harder J."/>
        </authorList>
    </citation>
    <scope>NUCLEOTIDE SEQUENCE [LARGE SCALE GENOMIC DNA]</scope>
    <source>
        <strain evidence="1 2">SWK21</strain>
    </source>
</reference>
<proteinExistence type="predicted"/>
<evidence type="ECO:0000313" key="1">
    <source>
        <dbReference type="EMBL" id="PHQ31790.1"/>
    </source>
</evidence>
<gene>
    <name evidence="1" type="ORF">CEE69_29270</name>
</gene>
<dbReference type="RefSeq" id="WP_099264114.1">
    <property type="nucleotide sequence ID" value="NZ_NIZW01000039.1"/>
</dbReference>
<sequence length="71" mass="8130">MSKLAAWLVERNVMRTWQSKSIRSEAAQVGWSRGPMDCRAVARYCGVNKLENDTRVLNPHEAMVLDHWIGC</sequence>